<feature type="domain" description="Glucose-6-phosphate dehydrogenase C-terminal" evidence="9">
    <location>
        <begin position="198"/>
        <end position="497"/>
    </location>
</feature>
<dbReference type="AlphaFoldDB" id="A0A1Y6K954"/>
<dbReference type="InterPro" id="IPR022674">
    <property type="entry name" value="G6P_DH_NAD-bd"/>
</dbReference>
<comment type="pathway">
    <text evidence="1 7">Carbohydrate degradation; pentose phosphate pathway; D-ribulose 5-phosphate from D-glucose 6-phosphate (oxidative stage): step 1/3.</text>
</comment>
<dbReference type="GO" id="GO:0005829">
    <property type="term" value="C:cytosol"/>
    <property type="evidence" value="ECO:0007669"/>
    <property type="project" value="TreeGrafter"/>
</dbReference>
<evidence type="ECO:0000259" key="9">
    <source>
        <dbReference type="Pfam" id="PF02781"/>
    </source>
</evidence>
<dbReference type="OrthoDB" id="9802739at2"/>
<feature type="binding site" evidence="7">
    <location>
        <position position="55"/>
    </location>
    <ligand>
        <name>NADP(+)</name>
        <dbReference type="ChEBI" id="CHEBI:58349"/>
    </ligand>
</feature>
<feature type="domain" description="Glucose-6-phosphate dehydrogenase NAD-binding" evidence="8">
    <location>
        <begin position="18"/>
        <end position="196"/>
    </location>
</feature>
<dbReference type="PRINTS" id="PR00079">
    <property type="entry name" value="G6PDHDRGNASE"/>
</dbReference>
<dbReference type="Proteomes" id="UP000195514">
    <property type="component" value="Chromosome I"/>
</dbReference>
<dbReference type="EMBL" id="LT859958">
    <property type="protein sequence ID" value="SMX54560.1"/>
    <property type="molecule type" value="Genomic_DNA"/>
</dbReference>
<dbReference type="InterPro" id="IPR019796">
    <property type="entry name" value="G6P_DH_AS"/>
</dbReference>
<dbReference type="KEGG" id="abat:CFX1CAM_1495"/>
<dbReference type="GO" id="GO:0009051">
    <property type="term" value="P:pentose-phosphate shunt, oxidative branch"/>
    <property type="evidence" value="ECO:0007669"/>
    <property type="project" value="TreeGrafter"/>
</dbReference>
<keyword evidence="11" id="KW-1185">Reference proteome</keyword>
<dbReference type="Pfam" id="PF00479">
    <property type="entry name" value="G6PD_N"/>
    <property type="match status" value="1"/>
</dbReference>
<evidence type="ECO:0000256" key="4">
    <source>
        <dbReference type="ARBA" id="ARBA00022857"/>
    </source>
</evidence>
<proteinExistence type="inferred from homology"/>
<feature type="binding site" evidence="7">
    <location>
        <position position="349"/>
    </location>
    <ligand>
        <name>substrate</name>
    </ligand>
</feature>
<reference evidence="11" key="1">
    <citation type="submission" date="2017-05" db="EMBL/GenBank/DDBJ databases">
        <authorList>
            <person name="Kirkegaard R."/>
            <person name="Mcilroy J S."/>
        </authorList>
    </citation>
    <scope>NUCLEOTIDE SEQUENCE [LARGE SCALE GENOMIC DNA]</scope>
</reference>
<evidence type="ECO:0000313" key="11">
    <source>
        <dbReference type="Proteomes" id="UP000195514"/>
    </source>
</evidence>
<dbReference type="UniPathway" id="UPA00115">
    <property type="reaction ID" value="UER00408"/>
</dbReference>
<dbReference type="GO" id="GO:0004345">
    <property type="term" value="F:glucose-6-phosphate dehydrogenase activity"/>
    <property type="evidence" value="ECO:0007669"/>
    <property type="project" value="UniProtKB-UniRule"/>
</dbReference>
<dbReference type="PROSITE" id="PS00069">
    <property type="entry name" value="G6P_DEHYDROGENASE"/>
    <property type="match status" value="1"/>
</dbReference>
<dbReference type="GO" id="GO:0050661">
    <property type="term" value="F:NADP binding"/>
    <property type="evidence" value="ECO:0007669"/>
    <property type="project" value="UniProtKB-UniRule"/>
</dbReference>
<keyword evidence="4 7" id="KW-0521">NADP</keyword>
<dbReference type="HAMAP" id="MF_00966">
    <property type="entry name" value="G6PD"/>
    <property type="match status" value="1"/>
</dbReference>
<evidence type="ECO:0000256" key="2">
    <source>
        <dbReference type="ARBA" id="ARBA00009975"/>
    </source>
</evidence>
<dbReference type="SUPFAM" id="SSF51735">
    <property type="entry name" value="NAD(P)-binding Rossmann-fold domains"/>
    <property type="match status" value="1"/>
</dbReference>
<keyword evidence="5 7" id="KW-0560">Oxidoreductase</keyword>
<sequence length="500" mass="56650">MDAIKVKNLPCTESVAIVIFGITGDLSHRKLIPALYENAKSNHLPQPFYIIGFARRPWDDQKMREVLSQAIRDFARTQPVDEKVLNQLVERTHYIESAFQDRAGYTQLSKLLSDLGIKNTLFYLATPPSEYADIVEKIGQSDLEFCPGGWRRIVVEKPFGHDLKSAQLLDESLHAVFHENQIYRMDHYLGKETVQNILAFRFGNGIFEPLWNRNNIDHIQITMAESEGVGTRAGYYDRAGVVRDVFQNHLLQLLSLTAMEAPAVFSAKAVRDEKVKVLNSISDIKGKSAIKNTFRAQYVSGTINGERVPSYRDEANVDPGSITETFMAARLFVNNWRWAGVPFYLRSGKRLPKRVTEIAIQFTQIPLTLFDQPNLAGDAPNVLVLHIQPDEGITLFLGAKVPGGAMHIEPVEMRFSYAETFGDSHPDAYERLLLDCLQGDATLFNRSDEVMEAWRLTQGIIDAWESQGLENLPVYEAGTQGPHGADDFIMRHNRRWRKIK</sequence>
<evidence type="ECO:0000256" key="6">
    <source>
        <dbReference type="ARBA" id="ARBA00023277"/>
    </source>
</evidence>
<comment type="function">
    <text evidence="7">Catalyzes the oxidation of glucose 6-phosphate to 6-phosphogluconolactone.</text>
</comment>
<dbReference type="EC" id="1.1.1.49" evidence="7"/>
<dbReference type="Gene3D" id="3.40.50.720">
    <property type="entry name" value="NAD(P)-binding Rossmann-like Domain"/>
    <property type="match status" value="1"/>
</dbReference>
<accession>A0A1Y6K954</accession>
<keyword evidence="6 7" id="KW-0119">Carbohydrate metabolism</keyword>
<comment type="catalytic activity">
    <reaction evidence="7">
        <text>D-glucose 6-phosphate + NADP(+) = 6-phospho-D-glucono-1,5-lactone + NADPH + H(+)</text>
        <dbReference type="Rhea" id="RHEA:15841"/>
        <dbReference type="ChEBI" id="CHEBI:15378"/>
        <dbReference type="ChEBI" id="CHEBI:57783"/>
        <dbReference type="ChEBI" id="CHEBI:57955"/>
        <dbReference type="ChEBI" id="CHEBI:58349"/>
        <dbReference type="ChEBI" id="CHEBI:61548"/>
        <dbReference type="EC" id="1.1.1.49"/>
    </reaction>
</comment>
<evidence type="ECO:0000313" key="10">
    <source>
        <dbReference type="EMBL" id="SMX54560.1"/>
    </source>
</evidence>
<evidence type="ECO:0000256" key="5">
    <source>
        <dbReference type="ARBA" id="ARBA00023002"/>
    </source>
</evidence>
<gene>
    <name evidence="7 10" type="primary">zwf</name>
    <name evidence="10" type="ORF">CFX1CAM_1495</name>
</gene>
<evidence type="ECO:0000256" key="3">
    <source>
        <dbReference type="ARBA" id="ARBA00022526"/>
    </source>
</evidence>
<comment type="similarity">
    <text evidence="2 7">Belongs to the glucose-6-phosphate dehydrogenase family.</text>
</comment>
<feature type="binding site" evidence="7">
    <location>
        <position position="191"/>
    </location>
    <ligand>
        <name>substrate</name>
    </ligand>
</feature>
<dbReference type="PANTHER" id="PTHR23429:SF0">
    <property type="entry name" value="GLUCOSE-6-PHOSPHATE 1-DEHYDROGENASE"/>
    <property type="match status" value="1"/>
</dbReference>
<keyword evidence="3 7" id="KW-0313">Glucose metabolism</keyword>
<feature type="binding site" evidence="7">
    <location>
        <position position="187"/>
    </location>
    <ligand>
        <name>substrate</name>
    </ligand>
</feature>
<dbReference type="RefSeq" id="WP_087862394.1">
    <property type="nucleotide sequence ID" value="NZ_LT859958.1"/>
</dbReference>
<dbReference type="PIRSF" id="PIRSF000110">
    <property type="entry name" value="G6PD"/>
    <property type="match status" value="1"/>
</dbReference>
<protein>
    <recommendedName>
        <fullName evidence="7">Glucose-6-phosphate 1-dehydrogenase</fullName>
        <shortName evidence="7">G6PD</shortName>
        <ecNumber evidence="7">1.1.1.49</ecNumber>
    </recommendedName>
</protein>
<dbReference type="Gene3D" id="3.30.360.10">
    <property type="entry name" value="Dihydrodipicolinate Reductase, domain 2"/>
    <property type="match status" value="1"/>
</dbReference>
<dbReference type="SUPFAM" id="SSF55347">
    <property type="entry name" value="Glyceraldehyde-3-phosphate dehydrogenase-like, C-terminal domain"/>
    <property type="match status" value="1"/>
</dbReference>
<feature type="active site" description="Proton acceptor" evidence="7">
    <location>
        <position position="249"/>
    </location>
</feature>
<evidence type="ECO:0000256" key="1">
    <source>
        <dbReference type="ARBA" id="ARBA00004937"/>
    </source>
</evidence>
<evidence type="ECO:0000256" key="7">
    <source>
        <dbReference type="HAMAP-Rule" id="MF_00966"/>
    </source>
</evidence>
<dbReference type="PANTHER" id="PTHR23429">
    <property type="entry name" value="GLUCOSE-6-PHOSPHATE 1-DEHYDROGENASE G6PD"/>
    <property type="match status" value="1"/>
</dbReference>
<feature type="binding site" evidence="7">
    <location>
        <position position="225"/>
    </location>
    <ligand>
        <name>substrate</name>
    </ligand>
</feature>
<evidence type="ECO:0000259" key="8">
    <source>
        <dbReference type="Pfam" id="PF00479"/>
    </source>
</evidence>
<feature type="binding site" evidence="7">
    <location>
        <position position="244"/>
    </location>
    <ligand>
        <name>substrate</name>
    </ligand>
</feature>
<dbReference type="GO" id="GO:0006006">
    <property type="term" value="P:glucose metabolic process"/>
    <property type="evidence" value="ECO:0007669"/>
    <property type="project" value="UniProtKB-KW"/>
</dbReference>
<feature type="binding site" evidence="7">
    <location>
        <position position="157"/>
    </location>
    <ligand>
        <name>NADP(+)</name>
        <dbReference type="ChEBI" id="CHEBI:58349"/>
    </ligand>
</feature>
<dbReference type="NCBIfam" id="TIGR00871">
    <property type="entry name" value="zwf"/>
    <property type="match status" value="1"/>
</dbReference>
<dbReference type="InterPro" id="IPR036291">
    <property type="entry name" value="NAD(P)-bd_dom_sf"/>
</dbReference>
<dbReference type="InterPro" id="IPR001282">
    <property type="entry name" value="G6P_DH"/>
</dbReference>
<comment type="caution">
    <text evidence="7">Lacks conserved residue(s) required for the propagation of feature annotation.</text>
</comment>
<dbReference type="Pfam" id="PF02781">
    <property type="entry name" value="G6PD_C"/>
    <property type="match status" value="1"/>
</dbReference>
<organism evidence="10 11">
    <name type="scientific">Candidatus Brevifilum fermentans</name>
    <dbReference type="NCBI Taxonomy" id="1986204"/>
    <lineage>
        <taxon>Bacteria</taxon>
        <taxon>Bacillati</taxon>
        <taxon>Chloroflexota</taxon>
        <taxon>Anaerolineae</taxon>
        <taxon>Anaerolineales</taxon>
        <taxon>Anaerolineaceae</taxon>
        <taxon>Candidatus Brevifilum</taxon>
    </lineage>
</organism>
<dbReference type="InterPro" id="IPR022675">
    <property type="entry name" value="G6P_DH_C"/>
</dbReference>
<name>A0A1Y6K954_9CHLR</name>